<dbReference type="EMBL" id="JABDYC010000005">
    <property type="protein sequence ID" value="MBX5024475.1"/>
    <property type="molecule type" value="Genomic_DNA"/>
</dbReference>
<proteinExistence type="predicted"/>
<evidence type="ECO:0000313" key="2">
    <source>
        <dbReference type="EMBL" id="MBX5024475.1"/>
    </source>
</evidence>
<sequence length="560" mass="63108">MQSQDLIYANFPELLKNYQGTGRRESANFLHWFLENIYRLDNVAAADCICDQSNDKGIDAVYVDHNAEEINFFQSKISQKEDTSIGDAQIKTFIGSVAQFDTPEKVQNVLAGNANEDLKKLIIRNELATLVERGYSAKMIFVANAERDHNTIELEKHFPNLTVYSASDIALNYIEFDAAEGIKESFMFDTSYSGFIKLIVDEKTQVFLLPVSATELVKLSGIADGTLFSQNVRYSLGNTPVNKAIAGSVATKAEHKNFSLYHNGVTLICKNATVDQGTEKITVSNYVVVNGAQSITTFFHSATKLSDDLRVFVKIIALESDELSRKITLNSNNQNSIKPRDLRSNHDIMLRLRAEFENSGSGFEFHIKRGQASTAGLESISNEDAGRQLLAFDLNEPYSCHQIYRVFDDKYAEIFGRPEVTYGRIIFLEQLMAVVSEALGELKNRPMAGYALTKYFLLNCLGHIIRLFDEGRVFLSDNARMNAQHSRQEIVQLCKEIAHALVIDFNYEIEAAGPLFDYKSDLKSPDAVKDWRLKLLRSYEKDFKRSKIVGFGKEIGRDIT</sequence>
<dbReference type="InterPro" id="IPR018891">
    <property type="entry name" value="AIPR_C"/>
</dbReference>
<evidence type="ECO:0000313" key="3">
    <source>
        <dbReference type="Proteomes" id="UP000749740"/>
    </source>
</evidence>
<comment type="caution">
    <text evidence="2">The sequence shown here is derived from an EMBL/GenBank/DDBJ whole genome shotgun (WGS) entry which is preliminary data.</text>
</comment>
<reference evidence="2" key="1">
    <citation type="submission" date="2020-04" db="EMBL/GenBank/DDBJ databases">
        <title>Global-level population genomics: horizontal gene transfer, symbiosis and evolution in Rhizobia.</title>
        <authorList>
            <person name="Gai Y."/>
        </authorList>
    </citation>
    <scope>NUCLEOTIDE SEQUENCE</scope>
    <source>
        <strain evidence="2">BLR57</strain>
    </source>
</reference>
<feature type="domain" description="Abortive phage infection protein C-terminal" evidence="1">
    <location>
        <begin position="228"/>
        <end position="376"/>
    </location>
</feature>
<accession>A0A9Q3MD05</accession>
<dbReference type="Proteomes" id="UP000749740">
    <property type="component" value="Unassembled WGS sequence"/>
</dbReference>
<dbReference type="AlphaFoldDB" id="A0A9Q3MD05"/>
<dbReference type="RefSeq" id="WP_221133775.1">
    <property type="nucleotide sequence ID" value="NZ_JABDYA010000007.1"/>
</dbReference>
<protein>
    <recommendedName>
        <fullName evidence="1">Abortive phage infection protein C-terminal domain-containing protein</fullName>
    </recommendedName>
</protein>
<gene>
    <name evidence="2" type="ORF">HJB63_18085</name>
</gene>
<dbReference type="Pfam" id="PF10592">
    <property type="entry name" value="AIPR"/>
    <property type="match status" value="1"/>
</dbReference>
<name>A0A9Q3MD05_9HYPH</name>
<organism evidence="2 3">
    <name type="scientific">Rhizobium lentis</name>
    <dbReference type="NCBI Taxonomy" id="1138194"/>
    <lineage>
        <taxon>Bacteria</taxon>
        <taxon>Pseudomonadati</taxon>
        <taxon>Pseudomonadota</taxon>
        <taxon>Alphaproteobacteria</taxon>
        <taxon>Hyphomicrobiales</taxon>
        <taxon>Rhizobiaceae</taxon>
        <taxon>Rhizobium/Agrobacterium group</taxon>
        <taxon>Rhizobium</taxon>
    </lineage>
</organism>
<evidence type="ECO:0000259" key="1">
    <source>
        <dbReference type="Pfam" id="PF10592"/>
    </source>
</evidence>